<proteinExistence type="predicted"/>
<sequence>MNPPTPGDTRRFHRTYPRNVWFKTMNGTNAQAFGTVKAGPVVSTSLQGHTSRHLSPSSQPHSDSPTRPSSSIEAVGVTSAAVQRLAGLANRRGFP</sequence>
<keyword evidence="3" id="KW-1185">Reference proteome</keyword>
<protein>
    <submittedName>
        <fullName evidence="2">Uncharacterized protein</fullName>
    </submittedName>
</protein>
<comment type="caution">
    <text evidence="2">The sequence shown here is derived from an EMBL/GenBank/DDBJ whole genome shotgun (WGS) entry which is preliminary data.</text>
</comment>
<reference evidence="2" key="1">
    <citation type="submission" date="2022-07" db="EMBL/GenBank/DDBJ databases">
        <title>Chromosome-level genome of Muraenolepis orangiensis.</title>
        <authorList>
            <person name="Kim J."/>
        </authorList>
    </citation>
    <scope>NUCLEOTIDE SEQUENCE</scope>
    <source>
        <strain evidence="2">KU_S4_2022</strain>
        <tissue evidence="2">Muscle</tissue>
    </source>
</reference>
<dbReference type="Proteomes" id="UP001148018">
    <property type="component" value="Unassembled WGS sequence"/>
</dbReference>
<evidence type="ECO:0000256" key="1">
    <source>
        <dbReference type="SAM" id="MobiDB-lite"/>
    </source>
</evidence>
<feature type="region of interest" description="Disordered" evidence="1">
    <location>
        <begin position="43"/>
        <end position="75"/>
    </location>
</feature>
<evidence type="ECO:0000313" key="3">
    <source>
        <dbReference type="Proteomes" id="UP001148018"/>
    </source>
</evidence>
<name>A0A9Q0EV91_9TELE</name>
<dbReference type="AlphaFoldDB" id="A0A9Q0EV91"/>
<accession>A0A9Q0EV91</accession>
<feature type="compositionally biased region" description="Polar residues" evidence="1">
    <location>
        <begin position="43"/>
        <end position="72"/>
    </location>
</feature>
<gene>
    <name evidence="2" type="ORF">NHX12_020108</name>
</gene>
<evidence type="ECO:0000313" key="2">
    <source>
        <dbReference type="EMBL" id="KAJ3613864.1"/>
    </source>
</evidence>
<organism evidence="2 3">
    <name type="scientific">Muraenolepis orangiensis</name>
    <name type="common">Patagonian moray cod</name>
    <dbReference type="NCBI Taxonomy" id="630683"/>
    <lineage>
        <taxon>Eukaryota</taxon>
        <taxon>Metazoa</taxon>
        <taxon>Chordata</taxon>
        <taxon>Craniata</taxon>
        <taxon>Vertebrata</taxon>
        <taxon>Euteleostomi</taxon>
        <taxon>Actinopterygii</taxon>
        <taxon>Neopterygii</taxon>
        <taxon>Teleostei</taxon>
        <taxon>Neoteleostei</taxon>
        <taxon>Acanthomorphata</taxon>
        <taxon>Zeiogadaria</taxon>
        <taxon>Gadariae</taxon>
        <taxon>Gadiformes</taxon>
        <taxon>Muraenolepidoidei</taxon>
        <taxon>Muraenolepididae</taxon>
        <taxon>Muraenolepis</taxon>
    </lineage>
</organism>
<dbReference type="EMBL" id="JANIIK010000035">
    <property type="protein sequence ID" value="KAJ3613864.1"/>
    <property type="molecule type" value="Genomic_DNA"/>
</dbReference>